<dbReference type="EMBL" id="ODYU01000487">
    <property type="protein sequence ID" value="SOQ35351.1"/>
    <property type="molecule type" value="Genomic_DNA"/>
</dbReference>
<dbReference type="InterPro" id="IPR036397">
    <property type="entry name" value="RNaseH_sf"/>
</dbReference>
<reference evidence="1" key="1">
    <citation type="submission" date="2016-07" db="EMBL/GenBank/DDBJ databases">
        <authorList>
            <person name="Bretaudeau A."/>
        </authorList>
    </citation>
    <scope>NUCLEOTIDE SEQUENCE</scope>
    <source>
        <strain evidence="1">Rice</strain>
        <tissue evidence="1">Whole body</tissue>
    </source>
</reference>
<dbReference type="PANTHER" id="PTHR47326:SF1">
    <property type="entry name" value="HTH PSQ-TYPE DOMAIN-CONTAINING PROTEIN"/>
    <property type="match status" value="1"/>
</dbReference>
<dbReference type="GO" id="GO:0003676">
    <property type="term" value="F:nucleic acid binding"/>
    <property type="evidence" value="ECO:0007669"/>
    <property type="project" value="InterPro"/>
</dbReference>
<gene>
    <name evidence="1" type="ORF">SFRICE_034142</name>
</gene>
<evidence type="ECO:0000313" key="1">
    <source>
        <dbReference type="EMBL" id="SOQ35351.1"/>
    </source>
</evidence>
<accession>A0A2H1V3E4</accession>
<sequence>MLAAIHRLRDFRQFDFDVPWHAEGRGSQGLPIALQEDILEFFQREPRASTREAGRRFGVHHSTVWRLLKREQDPFHFQKVLDLHASDNVVRVAFCRWLLDHQEANILWKDECLFTRVGMYNVHNEHRWAHRDHNPHGTKPHAFQIRFGQNVWAGIIMPIGNYVLGPYYINGHLNRVTYLELLRHVVEDMSDDILLALHRNLCYQQDGAASYYSRQVSEYLHERFSNQWIGRGGPVAWPPRSPDLTLLDFYLWGDINRLVCTDEIDDVEQLRVKVISAFDTVKTNLLVLHGYIIDVVGPFAATKTDAQIMQDIMNDEEHPLYFLLQENYVFILDRGFRDALESIKACGYEYYVPPTKDRRETQLTTE</sequence>
<dbReference type="AlphaFoldDB" id="A0A2H1V3E4"/>
<proteinExistence type="predicted"/>
<protein>
    <submittedName>
        <fullName evidence="1">SFRICE_034142</fullName>
    </submittedName>
</protein>
<dbReference type="PANTHER" id="PTHR47326">
    <property type="entry name" value="TRANSPOSABLE ELEMENT TC3 TRANSPOSASE-LIKE PROTEIN"/>
    <property type="match status" value="1"/>
</dbReference>
<name>A0A2H1V3E4_SPOFR</name>
<dbReference type="Gene3D" id="3.30.420.10">
    <property type="entry name" value="Ribonuclease H-like superfamily/Ribonuclease H"/>
    <property type="match status" value="1"/>
</dbReference>
<organism evidence="1">
    <name type="scientific">Spodoptera frugiperda</name>
    <name type="common">Fall armyworm</name>
    <dbReference type="NCBI Taxonomy" id="7108"/>
    <lineage>
        <taxon>Eukaryota</taxon>
        <taxon>Metazoa</taxon>
        <taxon>Ecdysozoa</taxon>
        <taxon>Arthropoda</taxon>
        <taxon>Hexapoda</taxon>
        <taxon>Insecta</taxon>
        <taxon>Pterygota</taxon>
        <taxon>Neoptera</taxon>
        <taxon>Endopterygota</taxon>
        <taxon>Lepidoptera</taxon>
        <taxon>Glossata</taxon>
        <taxon>Ditrysia</taxon>
        <taxon>Noctuoidea</taxon>
        <taxon>Noctuidae</taxon>
        <taxon>Amphipyrinae</taxon>
        <taxon>Spodoptera</taxon>
    </lineage>
</organism>